<dbReference type="SUPFAM" id="SSF53187">
    <property type="entry name" value="Zn-dependent exopeptidases"/>
    <property type="match status" value="1"/>
</dbReference>
<dbReference type="OrthoDB" id="9815360at2"/>
<dbReference type="GO" id="GO:0016787">
    <property type="term" value="F:hydrolase activity"/>
    <property type="evidence" value="ECO:0007669"/>
    <property type="project" value="UniProtKB-KW"/>
</dbReference>
<organism evidence="1 2">
    <name type="scientific">Alteribacter keqinensis</name>
    <dbReference type="NCBI Taxonomy" id="2483800"/>
    <lineage>
        <taxon>Bacteria</taxon>
        <taxon>Bacillati</taxon>
        <taxon>Bacillota</taxon>
        <taxon>Bacilli</taxon>
        <taxon>Bacillales</taxon>
        <taxon>Bacillaceae</taxon>
        <taxon>Alteribacter</taxon>
    </lineage>
</organism>
<name>A0A3M7TR40_9BACI</name>
<dbReference type="InterPro" id="IPR012166">
    <property type="entry name" value="Uncharacterised_RocB"/>
</dbReference>
<dbReference type="AlphaFoldDB" id="A0A3M7TR40"/>
<dbReference type="Proteomes" id="UP000278746">
    <property type="component" value="Unassembled WGS sequence"/>
</dbReference>
<keyword evidence="2" id="KW-1185">Reference proteome</keyword>
<dbReference type="PANTHER" id="PTHR43808">
    <property type="entry name" value="ACETYLORNITHINE DEACETYLASE"/>
    <property type="match status" value="1"/>
</dbReference>
<dbReference type="InterPro" id="IPR050072">
    <property type="entry name" value="Peptidase_M20A"/>
</dbReference>
<evidence type="ECO:0000313" key="2">
    <source>
        <dbReference type="Proteomes" id="UP000278746"/>
    </source>
</evidence>
<reference evidence="1 2" key="1">
    <citation type="submission" date="2018-10" db="EMBL/GenBank/DDBJ databases">
        <title>Bacillus Keqinensis sp. nov., a moderately halophilic bacterium isolated from a saline-alkaline lake.</title>
        <authorList>
            <person name="Wang H."/>
        </authorList>
    </citation>
    <scope>NUCLEOTIDE SEQUENCE [LARGE SCALE GENOMIC DNA]</scope>
    <source>
        <strain evidence="1 2">KQ-3</strain>
    </source>
</reference>
<dbReference type="InterPro" id="IPR002933">
    <property type="entry name" value="Peptidase_M20"/>
</dbReference>
<evidence type="ECO:0000313" key="1">
    <source>
        <dbReference type="EMBL" id="RNA67490.1"/>
    </source>
</evidence>
<dbReference type="PIRSF" id="PIRSF010386">
    <property type="entry name" value="RocB"/>
    <property type="match status" value="1"/>
</dbReference>
<accession>A0A3M7TR40</accession>
<dbReference type="Gene3D" id="3.40.630.10">
    <property type="entry name" value="Zn peptidases"/>
    <property type="match status" value="1"/>
</dbReference>
<proteinExistence type="predicted"/>
<keyword evidence="1" id="KW-0378">Hydrolase</keyword>
<dbReference type="PANTHER" id="PTHR43808:SF27">
    <property type="entry name" value="PROTEIN ROCB"/>
    <property type="match status" value="1"/>
</dbReference>
<dbReference type="Pfam" id="PF01546">
    <property type="entry name" value="Peptidase_M20"/>
    <property type="match status" value="1"/>
</dbReference>
<sequence length="565" mass="65198">MPTIKRSIVSPIELYEKVKRLPLPEQVEEITKTLVGIKSINGTKGEVEIAEFLLGFLREIPYFKERKSSVWDHPLKDDLLGRKNVYALLEGEGSSKKTVLYHSHIDTVGVDDFGENKEIAFQPDLLKAQFAEQVENLQIQEEALSNEWMFGRGALDMKSGIAVHLVNLMYFCERVKVLNGNILVMFNPVEENEHTGAIESVNVLLRLKEDENLDFAAGINNDFVTSLYEGDQSKYIYTGAVGKLLPCFYISGREAHVGETLTSVDPTLISAEINRNLNNNMELAEDFQGELMLPPTCLYQRDNKDFYNVQTALTSYLYFNYFVYKDSPDQVMEKLLVKTKEACVSVEEHMKKQFNTFSRVTETNPATTLDWSIDVLTYEDYTSSLAKKGIDIDSITKKVVKKNQLLEKRELCFEIIRHLQEADPDQKPRVIIFFAPPYCPHNYLRDHVDKEAQTIEVIKEVLSQFEEETNETFKLKKFFPFLSDSSYLSLHDTDQELDRLIENFPEWEALYPVPVHNIRRLNIPSINMGVYGQDAHKRTERVFMPYSFNILPKLIRTFTEKLLNQ</sequence>
<dbReference type="RefSeq" id="WP_122898937.1">
    <property type="nucleotide sequence ID" value="NZ_RHIB01000002.1"/>
</dbReference>
<comment type="caution">
    <text evidence="1">The sequence shown here is derived from an EMBL/GenBank/DDBJ whole genome shotgun (WGS) entry which is preliminary data.</text>
</comment>
<protein>
    <submittedName>
        <fullName evidence="1">M20/M25/M40 family metallo-hydrolase</fullName>
    </submittedName>
</protein>
<gene>
    <name evidence="1" type="ORF">EBO34_12205</name>
</gene>
<dbReference type="EMBL" id="RHIB01000002">
    <property type="protein sequence ID" value="RNA67490.1"/>
    <property type="molecule type" value="Genomic_DNA"/>
</dbReference>